<comment type="function">
    <text evidence="2 10">Catalyzes the formation of the alpha-1,6-glucosidic linkages in glycogen by scission of a 1,4-alpha-linked oligosaccharide from growing alpha-1,4-glucan chains and the subsequent attachment of the oligosaccharide to the alpha-1,6 position.</text>
</comment>
<dbReference type="SUPFAM" id="SSF51445">
    <property type="entry name" value="(Trans)glycosidases"/>
    <property type="match status" value="1"/>
</dbReference>
<reference evidence="12 13" key="1">
    <citation type="submission" date="2023-10" db="EMBL/GenBank/DDBJ databases">
        <title>Novel methanotroph of the genus Methylocapsa from a subarctic wetland.</title>
        <authorList>
            <person name="Belova S.E."/>
            <person name="Oshkin I.Y."/>
            <person name="Miroshnikov K."/>
            <person name="Dedysh S.N."/>
        </authorList>
    </citation>
    <scope>NUCLEOTIDE SEQUENCE [LARGE SCALE GENOMIC DNA]</scope>
    <source>
        <strain evidence="12 13">RX1</strain>
    </source>
</reference>
<dbReference type="Gene3D" id="3.20.20.80">
    <property type="entry name" value="Glycosidases"/>
    <property type="match status" value="1"/>
</dbReference>
<dbReference type="InterPro" id="IPR013783">
    <property type="entry name" value="Ig-like_fold"/>
</dbReference>
<keyword evidence="5 10" id="KW-0321">Glycogen metabolism</keyword>
<dbReference type="NCBIfam" id="NF008967">
    <property type="entry name" value="PRK12313.1"/>
    <property type="match status" value="1"/>
</dbReference>
<dbReference type="InterPro" id="IPR004193">
    <property type="entry name" value="Glyco_hydro_13_N"/>
</dbReference>
<dbReference type="InterPro" id="IPR013780">
    <property type="entry name" value="Glyco_hydro_b"/>
</dbReference>
<evidence type="ECO:0000259" key="11">
    <source>
        <dbReference type="SMART" id="SM00642"/>
    </source>
</evidence>
<dbReference type="InterPro" id="IPR054169">
    <property type="entry name" value="GlgB_N"/>
</dbReference>
<comment type="catalytic activity">
    <reaction evidence="1 10">
        <text>Transfers a segment of a (1-&gt;4)-alpha-D-glucan chain to a primary hydroxy group in a similar glucan chain.</text>
        <dbReference type="EC" id="2.4.1.18"/>
    </reaction>
</comment>
<feature type="active site" description="Proton donor" evidence="10">
    <location>
        <position position="473"/>
    </location>
</feature>
<dbReference type="InterPro" id="IPR014756">
    <property type="entry name" value="Ig_E-set"/>
</dbReference>
<organism evidence="12 13">
    <name type="scientific">Methylocapsa polymorpha</name>
    <dbReference type="NCBI Taxonomy" id="3080828"/>
    <lineage>
        <taxon>Bacteria</taxon>
        <taxon>Pseudomonadati</taxon>
        <taxon>Pseudomonadota</taxon>
        <taxon>Alphaproteobacteria</taxon>
        <taxon>Hyphomicrobiales</taxon>
        <taxon>Beijerinckiaceae</taxon>
        <taxon>Methylocapsa</taxon>
    </lineage>
</organism>
<evidence type="ECO:0000256" key="7">
    <source>
        <dbReference type="ARBA" id="ARBA00022679"/>
    </source>
</evidence>
<evidence type="ECO:0000256" key="3">
    <source>
        <dbReference type="ARBA" id="ARBA00004964"/>
    </source>
</evidence>
<dbReference type="InterPro" id="IPR006407">
    <property type="entry name" value="GlgB"/>
</dbReference>
<dbReference type="PIRSF" id="PIRSF000463">
    <property type="entry name" value="GlgB"/>
    <property type="match status" value="1"/>
</dbReference>
<evidence type="ECO:0000256" key="5">
    <source>
        <dbReference type="ARBA" id="ARBA00022600"/>
    </source>
</evidence>
<dbReference type="InterPro" id="IPR017853">
    <property type="entry name" value="GH"/>
</dbReference>
<dbReference type="RefSeq" id="WP_407339567.1">
    <property type="nucleotide sequence ID" value="NZ_CP136862.1"/>
</dbReference>
<dbReference type="SUPFAM" id="SSF81296">
    <property type="entry name" value="E set domains"/>
    <property type="match status" value="2"/>
</dbReference>
<evidence type="ECO:0000256" key="1">
    <source>
        <dbReference type="ARBA" id="ARBA00000826"/>
    </source>
</evidence>
<dbReference type="CDD" id="cd11322">
    <property type="entry name" value="AmyAc_Glg_BE"/>
    <property type="match status" value="1"/>
</dbReference>
<dbReference type="Pfam" id="PF02922">
    <property type="entry name" value="CBM_48"/>
    <property type="match status" value="1"/>
</dbReference>
<evidence type="ECO:0000313" key="12">
    <source>
        <dbReference type="EMBL" id="WOJ90120.1"/>
    </source>
</evidence>
<dbReference type="Gene3D" id="2.60.40.1180">
    <property type="entry name" value="Golgi alpha-mannosidase II"/>
    <property type="match status" value="1"/>
</dbReference>
<evidence type="ECO:0000256" key="2">
    <source>
        <dbReference type="ARBA" id="ARBA00002953"/>
    </source>
</evidence>
<sequence>MDRVRKGDYAGAKPAWRIGDDALEAILAARCQDPFAVLGPHETPDGIAIRAFVPYAERLTAVPEDGSAEISLAARGGGMFEGLAKGRMSRFRYRLRAENAGGSWEFVDAYALPPVLGAMDDYLLVEGTHRLLYERLGAHPMRFEGIDGVHFAVWAPRALRVSVVGDFNEWDGRRHQMRKRIDSGLWEIFAPGVSESAVYKYEIIAHDGRLLPLKADPIGFAGELRPSTASVVARTDCFRWSDEAYLETRARRDLRREPVAIYEVHLGSWTRGEGGRFLTYDELAEQLIPYSLDLGFTHLELLPISEHPLDASWGYQPIGLFAPTRRFGEPAGFARFVDKAHAAGLGVIIDWVPAHFPTDMHGLALFDGEPLYEHADPRRGFHPDWNTAIYDFGRREVAAMLTANALFWLDRYHVDGLRVDAVASMLYLDYSRKQGEWLPNPDGGNDNRDAVAFLKNVNELVYATHPGTVTIAEESTAWGGVSRPTSAGGLGFGFKWNMGFMHDTLDYMALDPVHRRWSHDKLTFGLHYAFSENFVLPLSHDEVVHGKGSLLEKMSGDDWRKFANLRAYYAYMWAHPGKKLLFMGQEFAQQREWSEDRALDWDLLAYPPHEGVRVLIKDLNRLYRAHPALHARDCEPEGFRWIVADDIMQSVIAWARYGAEGDSPVVMVTNFTPEPRQSYRIGLPRSGRWREILNTDAEIYGGSGMGNLGAVEALDAPSHGLPASAELTLPPLATLYFTLQG</sequence>
<dbReference type="EC" id="2.4.1.18" evidence="10"/>
<evidence type="ECO:0000256" key="10">
    <source>
        <dbReference type="HAMAP-Rule" id="MF_00685"/>
    </source>
</evidence>
<comment type="pathway">
    <text evidence="3 10">Glycan biosynthesis; glycogen biosynthesis.</text>
</comment>
<dbReference type="EMBL" id="CP136862">
    <property type="protein sequence ID" value="WOJ90120.1"/>
    <property type="molecule type" value="Genomic_DNA"/>
</dbReference>
<dbReference type="CDD" id="cd02855">
    <property type="entry name" value="E_set_GBE_prok_N"/>
    <property type="match status" value="1"/>
</dbReference>
<dbReference type="Proteomes" id="UP001626536">
    <property type="component" value="Chromosome"/>
</dbReference>
<feature type="domain" description="Glycosyl hydrolase family 13 catalytic" evidence="11">
    <location>
        <begin position="263"/>
        <end position="632"/>
    </location>
</feature>
<evidence type="ECO:0000256" key="4">
    <source>
        <dbReference type="ARBA" id="ARBA00009000"/>
    </source>
</evidence>
<evidence type="ECO:0000256" key="8">
    <source>
        <dbReference type="ARBA" id="ARBA00023056"/>
    </source>
</evidence>
<dbReference type="Pfam" id="PF02806">
    <property type="entry name" value="Alpha-amylase_C"/>
    <property type="match status" value="1"/>
</dbReference>
<comment type="subunit">
    <text evidence="10">Monomer.</text>
</comment>
<proteinExistence type="inferred from homology"/>
<dbReference type="NCBIfam" id="NF003811">
    <property type="entry name" value="PRK05402.1"/>
    <property type="match status" value="1"/>
</dbReference>
<comment type="similarity">
    <text evidence="4 10">Belongs to the glycosyl hydrolase 13 family. GlgB subfamily.</text>
</comment>
<gene>
    <name evidence="10 12" type="primary">glgB</name>
    <name evidence="12" type="ORF">RZS28_02095</name>
</gene>
<dbReference type="SUPFAM" id="SSF51011">
    <property type="entry name" value="Glycosyl hydrolase domain"/>
    <property type="match status" value="1"/>
</dbReference>
<keyword evidence="7 10" id="KW-0808">Transferase</keyword>
<keyword evidence="8 10" id="KW-0320">Glycogen biosynthesis</keyword>
<name>A0ABZ0HUU0_9HYPH</name>
<protein>
    <recommendedName>
        <fullName evidence="10">1,4-alpha-glucan branching enzyme GlgB</fullName>
        <ecNumber evidence="10">2.4.1.18</ecNumber>
    </recommendedName>
    <alternativeName>
        <fullName evidence="10">1,4-alpha-D-glucan:1,4-alpha-D-glucan 6-glucosyl-transferase</fullName>
    </alternativeName>
    <alternativeName>
        <fullName evidence="10">Alpha-(1-&gt;4)-glucan branching enzyme</fullName>
    </alternativeName>
    <alternativeName>
        <fullName evidence="10">Glycogen branching enzyme</fullName>
        <shortName evidence="10">BE</shortName>
    </alternativeName>
</protein>
<evidence type="ECO:0000256" key="9">
    <source>
        <dbReference type="ARBA" id="ARBA00023277"/>
    </source>
</evidence>
<dbReference type="HAMAP" id="MF_00685">
    <property type="entry name" value="GlgB"/>
    <property type="match status" value="1"/>
</dbReference>
<dbReference type="InterPro" id="IPR044143">
    <property type="entry name" value="GlgB_N_E_set_prok"/>
</dbReference>
<accession>A0ABZ0HUU0</accession>
<feature type="active site" description="Nucleophile" evidence="10">
    <location>
        <position position="420"/>
    </location>
</feature>
<evidence type="ECO:0000313" key="13">
    <source>
        <dbReference type="Proteomes" id="UP001626536"/>
    </source>
</evidence>
<dbReference type="PANTHER" id="PTHR43651:SF3">
    <property type="entry name" value="1,4-ALPHA-GLUCAN-BRANCHING ENZYME"/>
    <property type="match status" value="1"/>
</dbReference>
<dbReference type="InterPro" id="IPR006048">
    <property type="entry name" value="A-amylase/branching_C"/>
</dbReference>
<evidence type="ECO:0000256" key="6">
    <source>
        <dbReference type="ARBA" id="ARBA00022676"/>
    </source>
</evidence>
<dbReference type="GO" id="GO:0003844">
    <property type="term" value="F:1,4-alpha-glucan branching enzyme activity"/>
    <property type="evidence" value="ECO:0007669"/>
    <property type="project" value="UniProtKB-EC"/>
</dbReference>
<dbReference type="Gene3D" id="2.60.40.10">
    <property type="entry name" value="Immunoglobulins"/>
    <property type="match status" value="1"/>
</dbReference>
<dbReference type="NCBIfam" id="TIGR01515">
    <property type="entry name" value="branching_enzym"/>
    <property type="match status" value="1"/>
</dbReference>
<dbReference type="Pfam" id="PF22019">
    <property type="entry name" value="GlgB_N"/>
    <property type="match status" value="1"/>
</dbReference>
<keyword evidence="13" id="KW-1185">Reference proteome</keyword>
<keyword evidence="9 10" id="KW-0119">Carbohydrate metabolism</keyword>
<dbReference type="InterPro" id="IPR006047">
    <property type="entry name" value="GH13_cat_dom"/>
</dbReference>
<dbReference type="PANTHER" id="PTHR43651">
    <property type="entry name" value="1,4-ALPHA-GLUCAN-BRANCHING ENZYME"/>
    <property type="match status" value="1"/>
</dbReference>
<dbReference type="InterPro" id="IPR037439">
    <property type="entry name" value="Branching_enzy"/>
</dbReference>
<keyword evidence="6 10" id="KW-0328">Glycosyltransferase</keyword>
<dbReference type="SMART" id="SM00642">
    <property type="entry name" value="Aamy"/>
    <property type="match status" value="1"/>
</dbReference>